<dbReference type="InterPro" id="IPR008942">
    <property type="entry name" value="ENTH_VHS"/>
</dbReference>
<dbReference type="STRING" id="79200.A0A162A6B3"/>
<dbReference type="Gene3D" id="1.25.40.90">
    <property type="match status" value="1"/>
</dbReference>
<gene>
    <name evidence="1" type="ORF">DCAR_019302</name>
</gene>
<dbReference type="AlphaFoldDB" id="A0A162A6B3"/>
<dbReference type="EMBL" id="LNRQ01000005">
    <property type="protein sequence ID" value="KZM96060.1"/>
    <property type="molecule type" value="Genomic_DNA"/>
</dbReference>
<evidence type="ECO:0000313" key="1">
    <source>
        <dbReference type="EMBL" id="KZM96060.1"/>
    </source>
</evidence>
<proteinExistence type="predicted"/>
<protein>
    <submittedName>
        <fullName evidence="1">Uncharacterized protein</fullName>
    </submittedName>
</protein>
<name>A0A162A6B3_DAUCS</name>
<accession>A0A162A6B3</accession>
<sequence length="110" mass="12401">MVRKFHLRLLLGSFKDKASIIKASLSSKRRTASIRLSVIRATKRTSTSPPQHRIDAVLAFGHISRPTASACIHAIMDRAHKSRNAYVGRKELQILGRYRRTSLQTCSWSA</sequence>
<dbReference type="Gramene" id="KZM96060">
    <property type="protein sequence ID" value="KZM96060"/>
    <property type="gene ID" value="DCAR_019302"/>
</dbReference>
<comment type="caution">
    <text evidence="1">The sequence shown here is derived from an EMBL/GenBank/DDBJ whole genome shotgun (WGS) entry which is preliminary data.</text>
</comment>
<organism evidence="1">
    <name type="scientific">Daucus carota subsp. sativus</name>
    <name type="common">Carrot</name>
    <dbReference type="NCBI Taxonomy" id="79200"/>
    <lineage>
        <taxon>Eukaryota</taxon>
        <taxon>Viridiplantae</taxon>
        <taxon>Streptophyta</taxon>
        <taxon>Embryophyta</taxon>
        <taxon>Tracheophyta</taxon>
        <taxon>Spermatophyta</taxon>
        <taxon>Magnoliopsida</taxon>
        <taxon>eudicotyledons</taxon>
        <taxon>Gunneridae</taxon>
        <taxon>Pentapetalae</taxon>
        <taxon>asterids</taxon>
        <taxon>campanulids</taxon>
        <taxon>Apiales</taxon>
        <taxon>Apiaceae</taxon>
        <taxon>Apioideae</taxon>
        <taxon>Scandiceae</taxon>
        <taxon>Daucinae</taxon>
        <taxon>Daucus</taxon>
        <taxon>Daucus sect. Daucus</taxon>
    </lineage>
</organism>
<reference evidence="1" key="1">
    <citation type="journal article" date="2016" name="Nat. Genet.">
        <title>A high-quality carrot genome assembly provides new insights into carotenoid accumulation and asterid genome evolution.</title>
        <authorList>
            <person name="Iorizzo M."/>
            <person name="Ellison S."/>
            <person name="Senalik D."/>
            <person name="Zeng P."/>
            <person name="Satapoomin P."/>
            <person name="Huang J."/>
            <person name="Bowman M."/>
            <person name="Iovene M."/>
            <person name="Sanseverino W."/>
            <person name="Cavagnaro P."/>
            <person name="Yildiz M."/>
            <person name="Macko-Podgorni A."/>
            <person name="Moranska E."/>
            <person name="Grzebelus E."/>
            <person name="Grzebelus D."/>
            <person name="Ashrafi H."/>
            <person name="Zheng Z."/>
            <person name="Cheng S."/>
            <person name="Spooner D."/>
            <person name="Van Deynze A."/>
            <person name="Simon P."/>
        </authorList>
    </citation>
    <scope>NUCLEOTIDE SEQUENCE [LARGE SCALE GENOMIC DNA]</scope>
    <source>
        <tissue evidence="1">Leaf</tissue>
    </source>
</reference>